<name>A0A1J5SXS9_9ZZZZ</name>
<organism evidence="1">
    <name type="scientific">mine drainage metagenome</name>
    <dbReference type="NCBI Taxonomy" id="410659"/>
    <lineage>
        <taxon>unclassified sequences</taxon>
        <taxon>metagenomes</taxon>
        <taxon>ecological metagenomes</taxon>
    </lineage>
</organism>
<accession>A0A1J5SXS9</accession>
<gene>
    <name evidence="1" type="ORF">GALL_115940</name>
</gene>
<dbReference type="AlphaFoldDB" id="A0A1J5SXS9"/>
<proteinExistence type="predicted"/>
<dbReference type="EMBL" id="MLJW01000044">
    <property type="protein sequence ID" value="OIR06404.1"/>
    <property type="molecule type" value="Genomic_DNA"/>
</dbReference>
<comment type="caution">
    <text evidence="1">The sequence shown here is derived from an EMBL/GenBank/DDBJ whole genome shotgun (WGS) entry which is preliminary data.</text>
</comment>
<protein>
    <submittedName>
        <fullName evidence="1">Uncharacterized protein</fullName>
    </submittedName>
</protein>
<dbReference type="SUPFAM" id="SSF53756">
    <property type="entry name" value="UDP-Glycosyltransferase/glycogen phosphorylase"/>
    <property type="match status" value="1"/>
</dbReference>
<sequence>MTPDGMDLFVSPIEINDHHGVGILLRRYFPDSARAISLRSTSLHGGDEPFGSRHWELFSRFLPLPEVEARLRMLLATARIRRILAVPYFREDFIHAALARRITGAPLCTFIMDDQNVFAPEVPDAWVADLLAASDLRLGISPELCEAYRRKFGLRMDAMPPVLPPGPEPVPNHWIPGRDTSVTCAMIGNVWTRPRFERLRRTVREAGVRIHWYGNGPKASWLGADRDELAKDGIDVIGFLPEGDLARLLSSYPLVVVPTGELNADDDNPAFSRLSLPSRMLFVATRAQVPILVMGHGESAAGRFVRRLRIGNCCGYNTDQFLAGIRHLTEADRHARQCANLKRARRMLTHPDPGAWIWSSLEHRRALAAPWRAAFRPRRTWYGRSLERPPHLEIKPARARPHFTAPTAWAEVTDGDLPGFAFTRHHHPALAWPGTAERDLTLDGLLARLAAGLALRLAPRTGDWLLLGPDAAGVASSAPEGVRLWHVPDPRGWINAGLPHSVPWMLPAGRTPAGTTPRGRFDAILAPTVASLIQEHEADAMSAWKAFVRTGAAEDAFQVHGFNGVLHETFFHAHGLYWQLRDEIAALRGRPGRDEILTAGDFWLLGEEAFNRVWLPVVGRSYAAFGRPFGLMHAWRGR</sequence>
<evidence type="ECO:0000313" key="1">
    <source>
        <dbReference type="EMBL" id="OIR06404.1"/>
    </source>
</evidence>
<reference evidence="1" key="1">
    <citation type="submission" date="2016-10" db="EMBL/GenBank/DDBJ databases">
        <title>Sequence of Gallionella enrichment culture.</title>
        <authorList>
            <person name="Poehlein A."/>
            <person name="Muehling M."/>
            <person name="Daniel R."/>
        </authorList>
    </citation>
    <scope>NUCLEOTIDE SEQUENCE</scope>
</reference>